<sequence length="645" mass="72503">MVGSSVVREVCPSVSFAFARLGASLDSSGVLLPLLRNFVFEGCSLRVVVSELFPVLSQSINWFGGLVEESKRMSEVRSSDLETGLSSSDSPMEEDTVVSSPREIRAFHAQEEMCGLDADTLSRFKDRFQFPERVRVRLPSEGDRACTFFPGEVCFYEAAFVCGLRFPVHPFLMELLDRLGIAPGQLMPNSWRIVVSCMGMWLAATDGDTLKVDELVYMYRLKESKDHGYYELVPWERRTRVVRGLPSSFRYWKSRFFFVSGDDFETPSGEVWGDIPRLRRRWGTPPLVKRRPKLKSRYKDRVEKVIEYAKTIEDWDDLVDPRTLSFYCLGPEPSAFVLRLIGIEGKKKMTTKFNKDMYAKMRSKKDEPLSSLGKRTVQITGKGPSVTPPASSAPVVSGTEITRTASPTTSVEEIPTPASKRARLSDKEKEKSDSRQSTIWGDEKLSWDRAKEAVSADDLKALSEIPFNVTAIRHVHKLVQLLRESLHITTEYAIQEAKVTTLTSRTAALEAENSALKKDLIGSMSEANALKEKVKSLSDDPRAEQQLCMEKDDQLLGAKEKLKTIAAQAVGALQQTDEYNTVLFSWYFKGFELLRRYLVKHSPGVDLESLDLEEVDKEMTADEAAPSSAPEDDTANPRDEVAGDD</sequence>
<feature type="compositionally biased region" description="Basic and acidic residues" evidence="1">
    <location>
        <begin position="423"/>
        <end position="434"/>
    </location>
</feature>
<feature type="compositionally biased region" description="Polar residues" evidence="1">
    <location>
        <begin position="400"/>
        <end position="411"/>
    </location>
</feature>
<dbReference type="AlphaFoldDB" id="A0AAW2DSL2"/>
<dbReference type="Pfam" id="PF04195">
    <property type="entry name" value="Transposase_28"/>
    <property type="match status" value="1"/>
</dbReference>
<evidence type="ECO:0000259" key="2">
    <source>
        <dbReference type="Pfam" id="PF04195"/>
    </source>
</evidence>
<dbReference type="PANTHER" id="PTHR31099:SF49">
    <property type="entry name" value="MYOSIN HEAVY CHAIN-LIKE PROTEIN"/>
    <property type="match status" value="1"/>
</dbReference>
<feature type="region of interest" description="Disordered" evidence="1">
    <location>
        <begin position="378"/>
        <end position="438"/>
    </location>
</feature>
<evidence type="ECO:0000313" key="3">
    <source>
        <dbReference type="EMBL" id="KAL0012429.1"/>
    </source>
</evidence>
<feature type="compositionally biased region" description="Low complexity" evidence="1">
    <location>
        <begin position="383"/>
        <end position="399"/>
    </location>
</feature>
<reference evidence="3 4" key="1">
    <citation type="submission" date="2024-01" db="EMBL/GenBank/DDBJ databases">
        <title>A telomere-to-telomere, gap-free genome of sweet tea (Lithocarpus litseifolius).</title>
        <authorList>
            <person name="Zhou J."/>
        </authorList>
    </citation>
    <scope>NUCLEOTIDE SEQUENCE [LARGE SCALE GENOMIC DNA]</scope>
    <source>
        <strain evidence="3">Zhou-2022a</strain>
        <tissue evidence="3">Leaf</tissue>
    </source>
</reference>
<gene>
    <name evidence="3" type="ORF">SO802_007537</name>
</gene>
<feature type="region of interest" description="Disordered" evidence="1">
    <location>
        <begin position="609"/>
        <end position="645"/>
    </location>
</feature>
<evidence type="ECO:0000313" key="4">
    <source>
        <dbReference type="Proteomes" id="UP001459277"/>
    </source>
</evidence>
<feature type="compositionally biased region" description="Basic and acidic residues" evidence="1">
    <location>
        <begin position="635"/>
        <end position="645"/>
    </location>
</feature>
<organism evidence="3 4">
    <name type="scientific">Lithocarpus litseifolius</name>
    <dbReference type="NCBI Taxonomy" id="425828"/>
    <lineage>
        <taxon>Eukaryota</taxon>
        <taxon>Viridiplantae</taxon>
        <taxon>Streptophyta</taxon>
        <taxon>Embryophyta</taxon>
        <taxon>Tracheophyta</taxon>
        <taxon>Spermatophyta</taxon>
        <taxon>Magnoliopsida</taxon>
        <taxon>eudicotyledons</taxon>
        <taxon>Gunneridae</taxon>
        <taxon>Pentapetalae</taxon>
        <taxon>rosids</taxon>
        <taxon>fabids</taxon>
        <taxon>Fagales</taxon>
        <taxon>Fagaceae</taxon>
        <taxon>Lithocarpus</taxon>
    </lineage>
</organism>
<proteinExistence type="predicted"/>
<evidence type="ECO:0000256" key="1">
    <source>
        <dbReference type="SAM" id="MobiDB-lite"/>
    </source>
</evidence>
<dbReference type="EMBL" id="JAZDWU010000002">
    <property type="protein sequence ID" value="KAL0012429.1"/>
    <property type="molecule type" value="Genomic_DNA"/>
</dbReference>
<protein>
    <recommendedName>
        <fullName evidence="2">Transposase (putative) gypsy type domain-containing protein</fullName>
    </recommendedName>
</protein>
<name>A0AAW2DSL2_9ROSI</name>
<keyword evidence="4" id="KW-1185">Reference proteome</keyword>
<accession>A0AAW2DSL2</accession>
<dbReference type="PANTHER" id="PTHR31099">
    <property type="entry name" value="OS06G0165300 PROTEIN"/>
    <property type="match status" value="1"/>
</dbReference>
<feature type="domain" description="Transposase (putative) gypsy type" evidence="2">
    <location>
        <begin position="153"/>
        <end position="194"/>
    </location>
</feature>
<dbReference type="InterPro" id="IPR007321">
    <property type="entry name" value="Transposase_28"/>
</dbReference>
<dbReference type="Proteomes" id="UP001459277">
    <property type="component" value="Unassembled WGS sequence"/>
</dbReference>
<comment type="caution">
    <text evidence="3">The sequence shown here is derived from an EMBL/GenBank/DDBJ whole genome shotgun (WGS) entry which is preliminary data.</text>
</comment>